<gene>
    <name evidence="2" type="ORF">EVAR_77865_1</name>
</gene>
<keyword evidence="3" id="KW-1185">Reference proteome</keyword>
<reference evidence="2 3" key="1">
    <citation type="journal article" date="2019" name="Commun. Biol.">
        <title>The bagworm genome reveals a unique fibroin gene that provides high tensile strength.</title>
        <authorList>
            <person name="Kono N."/>
            <person name="Nakamura H."/>
            <person name="Ohtoshi R."/>
            <person name="Tomita M."/>
            <person name="Numata K."/>
            <person name="Arakawa K."/>
        </authorList>
    </citation>
    <scope>NUCLEOTIDE SEQUENCE [LARGE SCALE GENOMIC DNA]</scope>
</reference>
<sequence>MGSEQRNNKDHIHSSDRTHHDVRIEHGSGDRVRNDQIGSKLASKRLTPLDLRIREAERTSKKRIIDGLSSTGKELEKDIANTERPHPQKQCP</sequence>
<dbReference type="EMBL" id="BGZK01000047">
    <property type="protein sequence ID" value="GBP11768.1"/>
    <property type="molecule type" value="Genomic_DNA"/>
</dbReference>
<feature type="compositionally biased region" description="Basic and acidic residues" evidence="1">
    <location>
        <begin position="1"/>
        <end position="34"/>
    </location>
</feature>
<protein>
    <submittedName>
        <fullName evidence="2">Uncharacterized protein</fullName>
    </submittedName>
</protein>
<dbReference type="AlphaFoldDB" id="A0A4C1TE97"/>
<feature type="compositionally biased region" description="Basic and acidic residues" evidence="1">
    <location>
        <begin position="73"/>
        <end position="86"/>
    </location>
</feature>
<dbReference type="Proteomes" id="UP000299102">
    <property type="component" value="Unassembled WGS sequence"/>
</dbReference>
<name>A0A4C1TE97_EUMVA</name>
<organism evidence="2 3">
    <name type="scientific">Eumeta variegata</name>
    <name type="common">Bagworm moth</name>
    <name type="synonym">Eumeta japonica</name>
    <dbReference type="NCBI Taxonomy" id="151549"/>
    <lineage>
        <taxon>Eukaryota</taxon>
        <taxon>Metazoa</taxon>
        <taxon>Ecdysozoa</taxon>
        <taxon>Arthropoda</taxon>
        <taxon>Hexapoda</taxon>
        <taxon>Insecta</taxon>
        <taxon>Pterygota</taxon>
        <taxon>Neoptera</taxon>
        <taxon>Endopterygota</taxon>
        <taxon>Lepidoptera</taxon>
        <taxon>Glossata</taxon>
        <taxon>Ditrysia</taxon>
        <taxon>Tineoidea</taxon>
        <taxon>Psychidae</taxon>
        <taxon>Oiketicinae</taxon>
        <taxon>Eumeta</taxon>
    </lineage>
</organism>
<feature type="region of interest" description="Disordered" evidence="1">
    <location>
        <begin position="1"/>
        <end position="42"/>
    </location>
</feature>
<proteinExistence type="predicted"/>
<evidence type="ECO:0000256" key="1">
    <source>
        <dbReference type="SAM" id="MobiDB-lite"/>
    </source>
</evidence>
<comment type="caution">
    <text evidence="2">The sequence shown here is derived from an EMBL/GenBank/DDBJ whole genome shotgun (WGS) entry which is preliminary data.</text>
</comment>
<evidence type="ECO:0000313" key="3">
    <source>
        <dbReference type="Proteomes" id="UP000299102"/>
    </source>
</evidence>
<feature type="region of interest" description="Disordered" evidence="1">
    <location>
        <begin position="57"/>
        <end position="92"/>
    </location>
</feature>
<evidence type="ECO:0000313" key="2">
    <source>
        <dbReference type="EMBL" id="GBP11768.1"/>
    </source>
</evidence>
<dbReference type="OrthoDB" id="411823at2759"/>
<accession>A0A4C1TE97</accession>